<dbReference type="EMBL" id="BPQF01000016">
    <property type="protein sequence ID" value="GJD40822.1"/>
    <property type="molecule type" value="Genomic_DNA"/>
</dbReference>
<proteinExistence type="predicted"/>
<name>A0AAV4ZA36_9HYPH</name>
<accession>A0AAV4ZA36</accession>
<comment type="caution">
    <text evidence="1">The sequence shown here is derived from an EMBL/GenBank/DDBJ whole genome shotgun (WGS) entry which is preliminary data.</text>
</comment>
<keyword evidence="2" id="KW-1185">Reference proteome</keyword>
<sequence length="50" mass="5842">MQRHRNSEFIRFLNAVEATVPPEKAIHAILDNVATHKHPKVHAWLARHPR</sequence>
<reference evidence="1" key="2">
    <citation type="submission" date="2021-08" db="EMBL/GenBank/DDBJ databases">
        <authorList>
            <person name="Tani A."/>
            <person name="Ola A."/>
            <person name="Ogura Y."/>
            <person name="Katsura K."/>
            <person name="Hayashi T."/>
        </authorList>
    </citation>
    <scope>NUCLEOTIDE SEQUENCE</scope>
    <source>
        <strain evidence="1">DSM 21893</strain>
    </source>
</reference>
<dbReference type="AlphaFoldDB" id="A0AAV4ZA36"/>
<reference evidence="1" key="1">
    <citation type="journal article" date="2016" name="Front. Microbiol.">
        <title>Genome Sequence of the Piezophilic, Mesophilic Sulfate-Reducing Bacterium Desulfovibrio indicus J2T.</title>
        <authorList>
            <person name="Cao J."/>
            <person name="Maignien L."/>
            <person name="Shao Z."/>
            <person name="Alain K."/>
            <person name="Jebbar M."/>
        </authorList>
    </citation>
    <scope>NUCLEOTIDE SEQUENCE</scope>
    <source>
        <strain evidence="1">DSM 21893</strain>
    </source>
</reference>
<evidence type="ECO:0000313" key="1">
    <source>
        <dbReference type="EMBL" id="GJD40822.1"/>
    </source>
</evidence>
<gene>
    <name evidence="1" type="ORF">OICFNHDK_3298</name>
</gene>
<dbReference type="Proteomes" id="UP001055307">
    <property type="component" value="Unassembled WGS sequence"/>
</dbReference>
<evidence type="ECO:0000313" key="2">
    <source>
        <dbReference type="Proteomes" id="UP001055307"/>
    </source>
</evidence>
<protein>
    <recommendedName>
        <fullName evidence="3">Tc1-like transposase DDE domain-containing protein</fullName>
    </recommendedName>
</protein>
<organism evidence="1 2">
    <name type="scientific">Methylobacterium bullatum</name>
    <dbReference type="NCBI Taxonomy" id="570505"/>
    <lineage>
        <taxon>Bacteria</taxon>
        <taxon>Pseudomonadati</taxon>
        <taxon>Pseudomonadota</taxon>
        <taxon>Alphaproteobacteria</taxon>
        <taxon>Hyphomicrobiales</taxon>
        <taxon>Methylobacteriaceae</taxon>
        <taxon>Methylobacterium</taxon>
    </lineage>
</organism>
<evidence type="ECO:0008006" key="3">
    <source>
        <dbReference type="Google" id="ProtNLM"/>
    </source>
</evidence>